<dbReference type="Proteomes" id="UP000006548">
    <property type="component" value="Chromosome 3"/>
</dbReference>
<organism evidence="2 3">
    <name type="scientific">Arabidopsis thaliana</name>
    <name type="common">Mouse-ear cress</name>
    <dbReference type="NCBI Taxonomy" id="3702"/>
    <lineage>
        <taxon>Eukaryota</taxon>
        <taxon>Viridiplantae</taxon>
        <taxon>Streptophyta</taxon>
        <taxon>Embryophyta</taxon>
        <taxon>Tracheophyta</taxon>
        <taxon>Spermatophyta</taxon>
        <taxon>Magnoliopsida</taxon>
        <taxon>eudicotyledons</taxon>
        <taxon>Gunneridae</taxon>
        <taxon>Pentapetalae</taxon>
        <taxon>rosids</taxon>
        <taxon>malvids</taxon>
        <taxon>Brassicales</taxon>
        <taxon>Brassicaceae</taxon>
        <taxon>Camelineae</taxon>
        <taxon>Arabidopsis</taxon>
    </lineage>
</organism>
<dbReference type="InParanoid" id="A0A1I9LQ30"/>
<gene>
    <name evidence="1 2" type="ordered locus">At3g06436</name>
</gene>
<accession>A0A1I9LQ30</accession>
<dbReference type="RefSeq" id="NP_001326700.1">
    <property type="nucleotide sequence ID" value="NM_001337655.1"/>
</dbReference>
<evidence type="ECO:0000313" key="2">
    <source>
        <dbReference type="EMBL" id="ANM64688.1"/>
    </source>
</evidence>
<evidence type="ECO:0000313" key="3">
    <source>
        <dbReference type="Proteomes" id="UP000006548"/>
    </source>
</evidence>
<name>A0A1I9LQ30_ARATH</name>
<dbReference type="GeneID" id="28718919"/>
<dbReference type="KEGG" id="ath:AT3G06436"/>
<protein>
    <submittedName>
        <fullName evidence="2">Uncharacterized protein</fullName>
    </submittedName>
</protein>
<dbReference type="TAIR" id="AT3G06436"/>
<keyword evidence="3" id="KW-1185">Reference proteome</keyword>
<evidence type="ECO:0000313" key="1">
    <source>
        <dbReference type="Araport" id="AT3G06436"/>
    </source>
</evidence>
<reference evidence="3" key="2">
    <citation type="journal article" date="2017" name="Plant J.">
        <title>Araport11: a complete reannotation of the Arabidopsis thaliana reference genome.</title>
        <authorList>
            <person name="Cheng C.Y."/>
            <person name="Krishnakumar V."/>
            <person name="Chan A.P."/>
            <person name="Thibaud-Nissen F."/>
            <person name="Schobel S."/>
            <person name="Town C.D."/>
        </authorList>
    </citation>
    <scope>GENOME REANNOTATION</scope>
    <source>
        <strain evidence="3">cv. Columbia</strain>
    </source>
</reference>
<reference evidence="2 3" key="1">
    <citation type="journal article" date="2000" name="Nature">
        <title>Sequence and analysis of chromosome 3 of the plant Arabidopsis thaliana.</title>
        <authorList>
            <consortium name="European Union Chromosome 3 Arabidopsis Sequencing Consortium"/>
            <consortium name="Institute for Genomic Research"/>
            <consortium name="Kazusa DNA Research Institute"/>
            <person name="Salanoubat M."/>
            <person name="Lemcke K."/>
            <person name="Rieger M."/>
            <person name="Ansorge W."/>
            <person name="Unseld M."/>
            <person name="Fartmann B."/>
            <person name="Valle G."/>
            <person name="Blocker H."/>
            <person name="Perez-Alonso M."/>
            <person name="Obermaier B."/>
            <person name="Delseny M."/>
            <person name="Boutry M."/>
            <person name="Grivell L.A."/>
            <person name="Mache R."/>
            <person name="Puigdomenech P."/>
            <person name="De Simone V."/>
            <person name="Choisne N."/>
            <person name="Artiguenave F."/>
            <person name="Robert C."/>
            <person name="Brottier P."/>
            <person name="Wincker P."/>
            <person name="Cattolico L."/>
            <person name="Weissenbach J."/>
            <person name="Saurin W."/>
            <person name="Quetier F."/>
            <person name="Schafer M."/>
            <person name="Muller-Auer S."/>
            <person name="Gabel C."/>
            <person name="Fuchs M."/>
            <person name="Benes V."/>
            <person name="Wurmbach E."/>
            <person name="Drzonek H."/>
            <person name="Erfle H."/>
            <person name="Jordan N."/>
            <person name="Bangert S."/>
            <person name="Wiedelmann R."/>
            <person name="Kranz H."/>
            <person name="Voss H."/>
            <person name="Holland R."/>
            <person name="Brandt P."/>
            <person name="Nyakatura G."/>
            <person name="Vezzi A."/>
            <person name="D'Angelo M."/>
            <person name="Pallavicini A."/>
            <person name="Toppo S."/>
            <person name="Simionati B."/>
            <person name="Conrad A."/>
            <person name="Hornischer K."/>
            <person name="Kauer G."/>
            <person name="Lohnert T.H."/>
            <person name="Nordsiek G."/>
            <person name="Reichelt J."/>
            <person name="Scharfe M."/>
            <person name="Schon O."/>
            <person name="Bargues M."/>
            <person name="Terol J."/>
            <person name="Climent J."/>
            <person name="Navarro P."/>
            <person name="Collado C."/>
            <person name="Perez-Perez A."/>
            <person name="Ottenwalder B."/>
            <person name="Duchemin D."/>
            <person name="Cooke R."/>
            <person name="Laudie M."/>
            <person name="Berger-Llauro C."/>
            <person name="Purnelle B."/>
            <person name="Masuy D."/>
            <person name="de Haan M."/>
            <person name="Maarse A.C."/>
            <person name="Alcaraz J.P."/>
            <person name="Cottet A."/>
            <person name="Casacuberta E."/>
            <person name="Monfort A."/>
            <person name="Argiriou A."/>
            <person name="flores M."/>
            <person name="Liguori R."/>
            <person name="Vitale D."/>
            <person name="Mannhaupt G."/>
            <person name="Haase D."/>
            <person name="Schoof H."/>
            <person name="Rudd S."/>
            <person name="Zaccaria P."/>
            <person name="Mewes H.W."/>
            <person name="Mayer K.F."/>
            <person name="Kaul S."/>
            <person name="Town C.D."/>
            <person name="Koo H.L."/>
            <person name="Tallon L.J."/>
            <person name="Jenkins J."/>
            <person name="Rooney T."/>
            <person name="Rizzo M."/>
            <person name="Walts A."/>
            <person name="Utterback T."/>
            <person name="Fujii C.Y."/>
            <person name="Shea T.P."/>
            <person name="Creasy T.H."/>
            <person name="Haas B."/>
            <person name="Maiti R."/>
            <person name="Wu D."/>
            <person name="Peterson J."/>
            <person name="Van Aken S."/>
            <person name="Pai G."/>
            <person name="Militscher J."/>
            <person name="Sellers P."/>
            <person name="Gill J.E."/>
            <person name="Feldblyum T.V."/>
            <person name="Preuss D."/>
            <person name="Lin X."/>
            <person name="Nierman W.C."/>
            <person name="Salzberg S.L."/>
            <person name="White O."/>
            <person name="Venter J.C."/>
            <person name="Fraser C.M."/>
            <person name="Kaneko T."/>
            <person name="Nakamura Y."/>
            <person name="Sato S."/>
            <person name="Kato T."/>
            <person name="Asamizu E."/>
            <person name="Sasamoto S."/>
            <person name="Kimura T."/>
            <person name="Idesawa K."/>
            <person name="Kawashima K."/>
            <person name="Kishida Y."/>
            <person name="Kiyokawa C."/>
            <person name="Kohara M."/>
            <person name="Matsumoto M."/>
            <person name="Matsuno A."/>
            <person name="Muraki A."/>
            <person name="Nakayama S."/>
            <person name="Nakazaki N."/>
            <person name="Shinpo S."/>
            <person name="Takeuchi C."/>
            <person name="Wada T."/>
            <person name="Watanabe A."/>
            <person name="Yamada M."/>
            <person name="Yasuda M."/>
            <person name="Tabata S."/>
        </authorList>
    </citation>
    <scope>NUCLEOTIDE SEQUENCE [LARGE SCALE GENOMIC DNA]</scope>
    <source>
        <strain evidence="3">cv. Columbia</strain>
    </source>
</reference>
<dbReference type="Araport" id="AT3G06436"/>
<dbReference type="AlphaFoldDB" id="A0A1I9LQ30"/>
<dbReference type="EMBL" id="CP002686">
    <property type="protein sequence ID" value="ANM64688.1"/>
    <property type="molecule type" value="Genomic_DNA"/>
</dbReference>
<proteinExistence type="predicted"/>
<sequence length="100" mass="11582">MIKTDAARYERDNSSHPSMCSVNWRWSFRENGMQDWNHIDSYNKHYQIRDIHLDLQGIHSTHSSKNAEKSHDSPTKSDFLAIVAGLIAYRVDSSASLFKK</sequence>